<evidence type="ECO:0000256" key="7">
    <source>
        <dbReference type="RuleBase" id="RU363032"/>
    </source>
</evidence>
<dbReference type="Gene3D" id="1.10.3720.10">
    <property type="entry name" value="MetI-like"/>
    <property type="match status" value="1"/>
</dbReference>
<dbReference type="SUPFAM" id="SSF161098">
    <property type="entry name" value="MetI-like"/>
    <property type="match status" value="1"/>
</dbReference>
<dbReference type="GO" id="GO:0055085">
    <property type="term" value="P:transmembrane transport"/>
    <property type="evidence" value="ECO:0007669"/>
    <property type="project" value="InterPro"/>
</dbReference>
<keyword evidence="3" id="KW-1003">Cell membrane</keyword>
<feature type="compositionally biased region" description="Polar residues" evidence="8">
    <location>
        <begin position="29"/>
        <end position="38"/>
    </location>
</feature>
<evidence type="ECO:0000313" key="11">
    <source>
        <dbReference type="Proteomes" id="UP000475214"/>
    </source>
</evidence>
<comment type="caution">
    <text evidence="10">The sequence shown here is derived from an EMBL/GenBank/DDBJ whole genome shotgun (WGS) entry which is preliminary data.</text>
</comment>
<feature type="transmembrane region" description="Helical" evidence="7">
    <location>
        <begin position="67"/>
        <end position="90"/>
    </location>
</feature>
<sequence>MAYTNDGSATAPADATARAGAHRASSTTPPGDSTTQPGQDGPTRPRTPPAGRQRAQKRARVRTTEPFTVVSYIVVTLFALFCLIPLWMIVAGSFTDETKLSLDGYSLFPDPFSLDAYKALFSGQAIGRAYQATLFITVVGTALSVSCTAGLAWVIARRMRVISRPLTVFAYLPLLFNVGLVPMYLLITQVLQLRNSWFAVILPHMLMPFLVFITVAFFRQIPQEILDSARVDGASELRVFFRIVLPLSKAVIAVIALFYAVAYWNEWFWAILFLSDPDKYPLQQLLQNMIANVTNAAMLPGGNAPTVPVYQLRLALTAVTIGPIILAYPFAQRFFVKGLTLGATKG</sequence>
<feature type="compositionally biased region" description="Low complexity" evidence="8">
    <location>
        <begin position="1"/>
        <end position="28"/>
    </location>
</feature>
<protein>
    <submittedName>
        <fullName evidence="10">Carbohydrate ABC transporter permease</fullName>
    </submittedName>
</protein>
<keyword evidence="4 7" id="KW-0812">Transmembrane</keyword>
<evidence type="ECO:0000259" key="9">
    <source>
        <dbReference type="PROSITE" id="PS50928"/>
    </source>
</evidence>
<dbReference type="EMBL" id="JAAGOA010000016">
    <property type="protein sequence ID" value="NEE02705.1"/>
    <property type="molecule type" value="Genomic_DNA"/>
</dbReference>
<dbReference type="GO" id="GO:0005886">
    <property type="term" value="C:plasma membrane"/>
    <property type="evidence" value="ECO:0007669"/>
    <property type="project" value="UniProtKB-SubCell"/>
</dbReference>
<evidence type="ECO:0000256" key="2">
    <source>
        <dbReference type="ARBA" id="ARBA00022448"/>
    </source>
</evidence>
<evidence type="ECO:0000256" key="1">
    <source>
        <dbReference type="ARBA" id="ARBA00004651"/>
    </source>
</evidence>
<dbReference type="CDD" id="cd06261">
    <property type="entry name" value="TM_PBP2"/>
    <property type="match status" value="1"/>
</dbReference>
<dbReference type="RefSeq" id="WP_163741509.1">
    <property type="nucleotide sequence ID" value="NZ_JAAGOA010000016.1"/>
</dbReference>
<reference evidence="10 11" key="1">
    <citation type="submission" date="2020-02" db="EMBL/GenBank/DDBJ databases">
        <authorList>
            <person name="Li X.-J."/>
            <person name="Han X.-M."/>
        </authorList>
    </citation>
    <scope>NUCLEOTIDE SEQUENCE [LARGE SCALE GENOMIC DNA]</scope>
    <source>
        <strain evidence="10 11">CCTCC AB 2017055</strain>
    </source>
</reference>
<keyword evidence="11" id="KW-1185">Reference proteome</keyword>
<evidence type="ECO:0000256" key="8">
    <source>
        <dbReference type="SAM" id="MobiDB-lite"/>
    </source>
</evidence>
<keyword evidence="2 7" id="KW-0813">Transport</keyword>
<dbReference type="InterPro" id="IPR035906">
    <property type="entry name" value="MetI-like_sf"/>
</dbReference>
<accession>A0A6L9SBH4</accession>
<keyword evidence="6 7" id="KW-0472">Membrane</keyword>
<name>A0A6L9SBH4_9ACTN</name>
<gene>
    <name evidence="10" type="ORF">G1H10_21300</name>
</gene>
<feature type="transmembrane region" description="Helical" evidence="7">
    <location>
        <begin position="239"/>
        <end position="264"/>
    </location>
</feature>
<feature type="compositionally biased region" description="Low complexity" evidence="8">
    <location>
        <begin position="41"/>
        <end position="53"/>
    </location>
</feature>
<dbReference type="Proteomes" id="UP000475214">
    <property type="component" value="Unassembled WGS sequence"/>
</dbReference>
<dbReference type="AlphaFoldDB" id="A0A6L9SBH4"/>
<evidence type="ECO:0000256" key="5">
    <source>
        <dbReference type="ARBA" id="ARBA00022989"/>
    </source>
</evidence>
<keyword evidence="5 7" id="KW-1133">Transmembrane helix</keyword>
<feature type="region of interest" description="Disordered" evidence="8">
    <location>
        <begin position="1"/>
        <end position="59"/>
    </location>
</feature>
<feature type="transmembrane region" description="Helical" evidence="7">
    <location>
        <begin position="168"/>
        <end position="191"/>
    </location>
</feature>
<proteinExistence type="inferred from homology"/>
<evidence type="ECO:0000313" key="10">
    <source>
        <dbReference type="EMBL" id="NEE02705.1"/>
    </source>
</evidence>
<feature type="domain" description="ABC transmembrane type-1" evidence="9">
    <location>
        <begin position="130"/>
        <end position="320"/>
    </location>
</feature>
<feature type="transmembrane region" description="Helical" evidence="7">
    <location>
        <begin position="132"/>
        <end position="156"/>
    </location>
</feature>
<comment type="similarity">
    <text evidence="7">Belongs to the binding-protein-dependent transport system permease family.</text>
</comment>
<dbReference type="PANTHER" id="PTHR43744:SF9">
    <property type="entry name" value="POLYGALACTURONAN_RHAMNOGALACTURONAN TRANSPORT SYSTEM PERMEASE PROTEIN YTCP"/>
    <property type="match status" value="1"/>
</dbReference>
<evidence type="ECO:0000256" key="3">
    <source>
        <dbReference type="ARBA" id="ARBA00022475"/>
    </source>
</evidence>
<comment type="subcellular location">
    <subcellularLocation>
        <location evidence="1 7">Cell membrane</location>
        <topology evidence="1 7">Multi-pass membrane protein</topology>
    </subcellularLocation>
</comment>
<dbReference type="PROSITE" id="PS50928">
    <property type="entry name" value="ABC_TM1"/>
    <property type="match status" value="1"/>
</dbReference>
<feature type="transmembrane region" description="Helical" evidence="7">
    <location>
        <begin position="197"/>
        <end position="218"/>
    </location>
</feature>
<evidence type="ECO:0000256" key="6">
    <source>
        <dbReference type="ARBA" id="ARBA00023136"/>
    </source>
</evidence>
<dbReference type="InterPro" id="IPR000515">
    <property type="entry name" value="MetI-like"/>
</dbReference>
<organism evidence="10 11">
    <name type="scientific">Phytoactinopolyspora halotolerans</name>
    <dbReference type="NCBI Taxonomy" id="1981512"/>
    <lineage>
        <taxon>Bacteria</taxon>
        <taxon>Bacillati</taxon>
        <taxon>Actinomycetota</taxon>
        <taxon>Actinomycetes</taxon>
        <taxon>Jiangellales</taxon>
        <taxon>Jiangellaceae</taxon>
        <taxon>Phytoactinopolyspora</taxon>
    </lineage>
</organism>
<dbReference type="Pfam" id="PF00528">
    <property type="entry name" value="BPD_transp_1"/>
    <property type="match status" value="1"/>
</dbReference>
<feature type="transmembrane region" description="Helical" evidence="7">
    <location>
        <begin position="310"/>
        <end position="331"/>
    </location>
</feature>
<evidence type="ECO:0000256" key="4">
    <source>
        <dbReference type="ARBA" id="ARBA00022692"/>
    </source>
</evidence>
<dbReference type="PANTHER" id="PTHR43744">
    <property type="entry name" value="ABC TRANSPORTER PERMEASE PROTEIN MG189-RELATED-RELATED"/>
    <property type="match status" value="1"/>
</dbReference>